<proteinExistence type="predicted"/>
<sequence length="282" mass="29923">MLLLSALPLLFLQVGPNPTVGSIPGLPDELRNRPPREETAPAEPQRQTRLSQCLLSAGRNAQEALDYAQAWREIADSDAELAQTSHCAGLALVRLERFDEARQAFAAARDEIGDTNPAYRARLSAMVGNAAMAAGEAEAALPEFERAEQDAAVAGEAKMRAGFAIDRARALVATGKPELAVAALTTARESDPSNARAWLLSATLSRRLERLGEAQRQIEYAADLAPRDPAIGLEAGVIAAMAGREVDARSSFTSVIDVAPDSPEAATARKYLDQLGGDPAGR</sequence>
<name>A0ABY5SZ91_9SPHN</name>
<dbReference type="Proteomes" id="UP001065265">
    <property type="component" value="Chromosome"/>
</dbReference>
<protein>
    <submittedName>
        <fullName evidence="2">Tetratricopeptide repeat protein</fullName>
    </submittedName>
</protein>
<dbReference type="SUPFAM" id="SSF48452">
    <property type="entry name" value="TPR-like"/>
    <property type="match status" value="2"/>
</dbReference>
<dbReference type="Gene3D" id="1.25.40.10">
    <property type="entry name" value="Tetratricopeptide repeat domain"/>
    <property type="match status" value="2"/>
</dbReference>
<feature type="compositionally biased region" description="Basic and acidic residues" evidence="1">
    <location>
        <begin position="28"/>
        <end position="39"/>
    </location>
</feature>
<evidence type="ECO:0000313" key="2">
    <source>
        <dbReference type="EMBL" id="UVI39832.1"/>
    </source>
</evidence>
<dbReference type="InterPro" id="IPR011990">
    <property type="entry name" value="TPR-like_helical_dom_sf"/>
</dbReference>
<feature type="region of interest" description="Disordered" evidence="1">
    <location>
        <begin position="21"/>
        <end position="47"/>
    </location>
</feature>
<gene>
    <name evidence="2" type="ORF">L1F33_02390</name>
</gene>
<organism evidence="2 3">
    <name type="scientific">Qipengyuania spongiae</name>
    <dbReference type="NCBI Taxonomy" id="2909673"/>
    <lineage>
        <taxon>Bacteria</taxon>
        <taxon>Pseudomonadati</taxon>
        <taxon>Pseudomonadota</taxon>
        <taxon>Alphaproteobacteria</taxon>
        <taxon>Sphingomonadales</taxon>
        <taxon>Erythrobacteraceae</taxon>
        <taxon>Qipengyuania</taxon>
    </lineage>
</organism>
<dbReference type="RefSeq" id="WP_265559553.1">
    <property type="nucleotide sequence ID" value="NZ_CP092471.1"/>
</dbReference>
<dbReference type="EMBL" id="CP092471">
    <property type="protein sequence ID" value="UVI39832.1"/>
    <property type="molecule type" value="Genomic_DNA"/>
</dbReference>
<evidence type="ECO:0000256" key="1">
    <source>
        <dbReference type="SAM" id="MobiDB-lite"/>
    </source>
</evidence>
<keyword evidence="3" id="KW-1185">Reference proteome</keyword>
<accession>A0ABY5SZ91</accession>
<reference evidence="2" key="1">
    <citation type="submission" date="2022-02" db="EMBL/GenBank/DDBJ databases">
        <title>Qipengyuania spongiae sp. nov., isolated from marine sponge.</title>
        <authorList>
            <person name="Li Z."/>
            <person name="Zhang M."/>
        </authorList>
    </citation>
    <scope>NUCLEOTIDE SEQUENCE</scope>
    <source>
        <strain evidence="2">PHS-Z21</strain>
    </source>
</reference>
<dbReference type="Pfam" id="PF13432">
    <property type="entry name" value="TPR_16"/>
    <property type="match status" value="1"/>
</dbReference>
<evidence type="ECO:0000313" key="3">
    <source>
        <dbReference type="Proteomes" id="UP001065265"/>
    </source>
</evidence>